<protein>
    <submittedName>
        <fullName evidence="2">Uncharacterized protein</fullName>
    </submittedName>
</protein>
<dbReference type="AlphaFoldDB" id="A0A0A8ZCR8"/>
<reference evidence="2" key="1">
    <citation type="submission" date="2014-09" db="EMBL/GenBank/DDBJ databases">
        <authorList>
            <person name="Magalhaes I.L.F."/>
            <person name="Oliveira U."/>
            <person name="Santos F.R."/>
            <person name="Vidigal T.H.D.A."/>
            <person name="Brescovit A.D."/>
            <person name="Santos A.J."/>
        </authorList>
    </citation>
    <scope>NUCLEOTIDE SEQUENCE</scope>
    <source>
        <tissue evidence="2">Shoot tissue taken approximately 20 cm above the soil surface</tissue>
    </source>
</reference>
<name>A0A0A8ZCR8_ARUDO</name>
<organism evidence="2">
    <name type="scientific">Arundo donax</name>
    <name type="common">Giant reed</name>
    <name type="synonym">Donax arundinaceus</name>
    <dbReference type="NCBI Taxonomy" id="35708"/>
    <lineage>
        <taxon>Eukaryota</taxon>
        <taxon>Viridiplantae</taxon>
        <taxon>Streptophyta</taxon>
        <taxon>Embryophyta</taxon>
        <taxon>Tracheophyta</taxon>
        <taxon>Spermatophyta</taxon>
        <taxon>Magnoliopsida</taxon>
        <taxon>Liliopsida</taxon>
        <taxon>Poales</taxon>
        <taxon>Poaceae</taxon>
        <taxon>PACMAD clade</taxon>
        <taxon>Arundinoideae</taxon>
        <taxon>Arundineae</taxon>
        <taxon>Arundo</taxon>
    </lineage>
</organism>
<proteinExistence type="predicted"/>
<dbReference type="EMBL" id="GBRH01265263">
    <property type="protein sequence ID" value="JAD32632.1"/>
    <property type="molecule type" value="Transcribed_RNA"/>
</dbReference>
<sequence>MFMLMYFCHVLGSLKIFFLITVVASLVLIPVNVSCGMLFHLRKEVVLSDIDKLSISMLALDPTDSLFIF</sequence>
<evidence type="ECO:0000313" key="2">
    <source>
        <dbReference type="EMBL" id="JAD32632.1"/>
    </source>
</evidence>
<keyword evidence="1" id="KW-0472">Membrane</keyword>
<evidence type="ECO:0000256" key="1">
    <source>
        <dbReference type="SAM" id="Phobius"/>
    </source>
</evidence>
<keyword evidence="1" id="KW-0812">Transmembrane</keyword>
<accession>A0A0A8ZCR8</accession>
<keyword evidence="1" id="KW-1133">Transmembrane helix</keyword>
<reference evidence="2" key="2">
    <citation type="journal article" date="2015" name="Data Brief">
        <title>Shoot transcriptome of the giant reed, Arundo donax.</title>
        <authorList>
            <person name="Barrero R.A."/>
            <person name="Guerrero F.D."/>
            <person name="Moolhuijzen P."/>
            <person name="Goolsby J.A."/>
            <person name="Tidwell J."/>
            <person name="Bellgard S.E."/>
            <person name="Bellgard M.I."/>
        </authorList>
    </citation>
    <scope>NUCLEOTIDE SEQUENCE</scope>
    <source>
        <tissue evidence="2">Shoot tissue taken approximately 20 cm above the soil surface</tissue>
    </source>
</reference>
<feature type="transmembrane region" description="Helical" evidence="1">
    <location>
        <begin position="16"/>
        <end position="39"/>
    </location>
</feature>